<dbReference type="Gene3D" id="3.30.450.40">
    <property type="match status" value="1"/>
</dbReference>
<dbReference type="InterPro" id="IPR001294">
    <property type="entry name" value="Phytochrome"/>
</dbReference>
<comment type="similarity">
    <text evidence="1">In the N-terminal section; belongs to the phytochrome family.</text>
</comment>
<evidence type="ECO:0000256" key="5">
    <source>
        <dbReference type="ARBA" id="ARBA00023170"/>
    </source>
</evidence>
<gene>
    <name evidence="8" type="ORF">JKG68_15010</name>
</gene>
<accession>A0A936ZIP0</accession>
<evidence type="ECO:0000256" key="2">
    <source>
        <dbReference type="ARBA" id="ARBA00022543"/>
    </source>
</evidence>
<dbReference type="InterPro" id="IPR005467">
    <property type="entry name" value="His_kinase_dom"/>
</dbReference>
<dbReference type="GO" id="GO:0009584">
    <property type="term" value="P:detection of visible light"/>
    <property type="evidence" value="ECO:0007669"/>
    <property type="project" value="InterPro"/>
</dbReference>
<evidence type="ECO:0000313" key="9">
    <source>
        <dbReference type="Proteomes" id="UP000605848"/>
    </source>
</evidence>
<keyword evidence="9" id="KW-1185">Reference proteome</keyword>
<dbReference type="Proteomes" id="UP000605848">
    <property type="component" value="Unassembled WGS sequence"/>
</dbReference>
<keyword evidence="2" id="KW-0600">Photoreceptor protein</keyword>
<dbReference type="InterPro" id="IPR016132">
    <property type="entry name" value="Phyto_chromo_attachment"/>
</dbReference>
<proteinExistence type="inferred from homology"/>
<name>A0A936ZIP0_9HYPH</name>
<dbReference type="InterPro" id="IPR003594">
    <property type="entry name" value="HATPase_dom"/>
</dbReference>
<dbReference type="EMBL" id="JAEQMY010000020">
    <property type="protein sequence ID" value="MBL0405278.1"/>
    <property type="molecule type" value="Genomic_DNA"/>
</dbReference>
<organism evidence="8 9">
    <name type="scientific">Microvirga aerilata</name>
    <dbReference type="NCBI Taxonomy" id="670292"/>
    <lineage>
        <taxon>Bacteria</taxon>
        <taxon>Pseudomonadati</taxon>
        <taxon>Pseudomonadota</taxon>
        <taxon>Alphaproteobacteria</taxon>
        <taxon>Hyphomicrobiales</taxon>
        <taxon>Methylobacteriaceae</taxon>
        <taxon>Microvirga</taxon>
    </lineage>
</organism>
<dbReference type="InterPro" id="IPR011495">
    <property type="entry name" value="Sig_transdc_His_kin_sub2_dim/P"/>
</dbReference>
<dbReference type="InterPro" id="IPR013654">
    <property type="entry name" value="PAS_2"/>
</dbReference>
<dbReference type="Gene3D" id="3.30.565.10">
    <property type="entry name" value="Histidine kinase-like ATPase, C-terminal domain"/>
    <property type="match status" value="1"/>
</dbReference>
<dbReference type="PRINTS" id="PR01033">
    <property type="entry name" value="PHYTOCHROME"/>
</dbReference>
<dbReference type="InterPro" id="IPR043150">
    <property type="entry name" value="Phytochrome_PHY_sf"/>
</dbReference>
<dbReference type="SMART" id="SM00387">
    <property type="entry name" value="HATPase_c"/>
    <property type="match status" value="1"/>
</dbReference>
<reference evidence="8" key="1">
    <citation type="submission" date="2021-01" db="EMBL/GenBank/DDBJ databases">
        <title>Microvirga sp.</title>
        <authorList>
            <person name="Kim M.K."/>
        </authorList>
    </citation>
    <scope>NUCLEOTIDE SEQUENCE</scope>
    <source>
        <strain evidence="8">5420S-16</strain>
    </source>
</reference>
<dbReference type="GO" id="GO:0009881">
    <property type="term" value="F:photoreceptor activity"/>
    <property type="evidence" value="ECO:0007669"/>
    <property type="project" value="UniProtKB-KW"/>
</dbReference>
<evidence type="ECO:0000313" key="8">
    <source>
        <dbReference type="EMBL" id="MBL0405278.1"/>
    </source>
</evidence>
<protein>
    <submittedName>
        <fullName evidence="8">GAF domain-containing protein</fullName>
    </submittedName>
</protein>
<dbReference type="AlphaFoldDB" id="A0A936ZIP0"/>
<sequence>MTQPTPSLDLTSCDREPIHVPGSIQPHGILLALDPETLSIYQAAGETEGTVGRAVDGLPGEYAEAVLGAQAVHLIRSAGVQSTEPLYLGNIPAPADPSRHLDVTAHRRDGIFILELEPSTPHPETAAQTLATVRRISAELDAAPDLARLVQAASREFRRLTGFDRVMIYSFLDDGSGAVVAEAKADSLDPFLNHRYPASDIPKQARALYLQNLIRVIPDVDYRPAPLVPPLNPTTGRPLDMSDCSLRSVSPIHVQYLKNMGVAASMSVSLVVDGALWGLIACHHAAPKLVPYELRESCKHVGQILSQQIKAREDAERHRQTARLSVARDEFLEGLARAGSTENGLLDAAADLKKLIPSDGAAVVFRGKVSQAGHALSEAQTRELADRLLQSDLSDPFATNSLVRHHSPAEAYSAQASGLLATVVSHEDPLVLLWFRAEHIETINWAGNPHKPAEPGKGMGQLTPRTSFETWKETVRHQSRAWSLAEVEAARRLRRAVLDLRQQAALKELNVQLRRTLADREVLLSQKDLLMREVNHRVQNSLQLVNSMLHLQARQTSDAQVKAQFEEATRRIMAVSTVHQHLWRSDQIQSIDFGSYLEELREGLLEAWGKAWAEHIKVHAGQVLVPTNEAVVLALVVTELLTNAVKYAYAGAPGPIDVIAREDGQRVLRVTVKDQGVGMPGEAAPKSGLGSRLVRSLIGQLGGELEVKSQSPGTAVILTVPLAARATR</sequence>
<dbReference type="InterPro" id="IPR029016">
    <property type="entry name" value="GAF-like_dom_sf"/>
</dbReference>
<dbReference type="Pfam" id="PF00360">
    <property type="entry name" value="PHY"/>
    <property type="match status" value="1"/>
</dbReference>
<dbReference type="InterPro" id="IPR013515">
    <property type="entry name" value="Phytochrome_cen-reg"/>
</dbReference>
<dbReference type="RefSeq" id="WP_202060911.1">
    <property type="nucleotide sequence ID" value="NZ_JAEQMY010000020.1"/>
</dbReference>
<dbReference type="PANTHER" id="PTHR43065">
    <property type="entry name" value="SENSOR HISTIDINE KINASE"/>
    <property type="match status" value="1"/>
</dbReference>
<dbReference type="PROSITE" id="PS50046">
    <property type="entry name" value="PHYTOCHROME_2"/>
    <property type="match status" value="1"/>
</dbReference>
<dbReference type="Gene3D" id="3.30.450.270">
    <property type="match status" value="1"/>
</dbReference>
<comment type="caution">
    <text evidence="8">The sequence shown here is derived from an EMBL/GenBank/DDBJ whole genome shotgun (WGS) entry which is preliminary data.</text>
</comment>
<dbReference type="InterPro" id="IPR036890">
    <property type="entry name" value="HATPase_C_sf"/>
</dbReference>
<feature type="domain" description="Phytochrome chromophore attachment site" evidence="6">
    <location>
        <begin position="145"/>
        <end position="303"/>
    </location>
</feature>
<dbReference type="SUPFAM" id="SSF55874">
    <property type="entry name" value="ATPase domain of HSP90 chaperone/DNA topoisomerase II/histidine kinase"/>
    <property type="match status" value="1"/>
</dbReference>
<evidence type="ECO:0000259" key="6">
    <source>
        <dbReference type="PROSITE" id="PS50046"/>
    </source>
</evidence>
<dbReference type="GO" id="GO:0006355">
    <property type="term" value="P:regulation of DNA-templated transcription"/>
    <property type="evidence" value="ECO:0007669"/>
    <property type="project" value="InterPro"/>
</dbReference>
<dbReference type="Gene3D" id="3.30.450.20">
    <property type="entry name" value="PAS domain"/>
    <property type="match status" value="2"/>
</dbReference>
<dbReference type="SUPFAM" id="SSF55785">
    <property type="entry name" value="PYP-like sensor domain (PAS domain)"/>
    <property type="match status" value="1"/>
</dbReference>
<keyword evidence="5" id="KW-0675">Receptor</keyword>
<dbReference type="Pfam" id="PF08446">
    <property type="entry name" value="PAS_2"/>
    <property type="match status" value="1"/>
</dbReference>
<dbReference type="InterPro" id="IPR035965">
    <property type="entry name" value="PAS-like_dom_sf"/>
</dbReference>
<evidence type="ECO:0000256" key="1">
    <source>
        <dbReference type="ARBA" id="ARBA00006402"/>
    </source>
</evidence>
<dbReference type="Pfam" id="PF02518">
    <property type="entry name" value="HATPase_c"/>
    <property type="match status" value="1"/>
</dbReference>
<dbReference type="PANTHER" id="PTHR43065:SF23">
    <property type="entry name" value="SENSOR HISTIDINE KINASE PDTAS"/>
    <property type="match status" value="1"/>
</dbReference>
<evidence type="ECO:0000256" key="4">
    <source>
        <dbReference type="ARBA" id="ARBA00022991"/>
    </source>
</evidence>
<dbReference type="PROSITE" id="PS50109">
    <property type="entry name" value="HIS_KIN"/>
    <property type="match status" value="1"/>
</dbReference>
<evidence type="ECO:0000256" key="3">
    <source>
        <dbReference type="ARBA" id="ARBA00022606"/>
    </source>
</evidence>
<dbReference type="SUPFAM" id="SSF55781">
    <property type="entry name" value="GAF domain-like"/>
    <property type="match status" value="2"/>
</dbReference>
<evidence type="ECO:0000259" key="7">
    <source>
        <dbReference type="PROSITE" id="PS50109"/>
    </source>
</evidence>
<dbReference type="SMART" id="SM00065">
    <property type="entry name" value="GAF"/>
    <property type="match status" value="1"/>
</dbReference>
<dbReference type="Pfam" id="PF07568">
    <property type="entry name" value="HisKA_2"/>
    <property type="match status" value="1"/>
</dbReference>
<dbReference type="InterPro" id="IPR003018">
    <property type="entry name" value="GAF"/>
</dbReference>
<feature type="domain" description="Histidine kinase" evidence="7">
    <location>
        <begin position="533"/>
        <end position="724"/>
    </location>
</feature>
<keyword evidence="3" id="KW-0716">Sensory transduction</keyword>
<keyword evidence="4" id="KW-0157">Chromophore</keyword>
<dbReference type="Pfam" id="PF01590">
    <property type="entry name" value="GAF"/>
    <property type="match status" value="1"/>
</dbReference>